<sequence length="196" mass="20871">MIRNRQFMLGLGSGLIAGALLLQVMMIGQGQGSGLQTKKQVEQAAASLNLKVVESDQELLTEEEWRAKTEEGQAEAGQEAEQTDIPVPDTPDTPAEPQAPEALDKPGVDAVPETAAPPEPTEPKQASVEYKIAYGSTLTAVAEGLFQSGVISDKDAFLQEAKKRKINSKVRTGTFTFQVGEDYDSIIAKISPGAAD</sequence>
<dbReference type="Gene3D" id="3.30.1490.480">
    <property type="entry name" value="Endolytic murein transglycosylase"/>
    <property type="match status" value="1"/>
</dbReference>
<dbReference type="RefSeq" id="WP_331845423.1">
    <property type="nucleotide sequence ID" value="NZ_JAZHPZ010000002.1"/>
</dbReference>
<keyword evidence="3" id="KW-1185">Reference proteome</keyword>
<reference evidence="2 3" key="1">
    <citation type="submission" date="2024-02" db="EMBL/GenBank/DDBJ databases">
        <title>A nitrogen-fixing paenibacillus bacterium.</title>
        <authorList>
            <person name="Zhang W.L."/>
            <person name="Chen S.F."/>
        </authorList>
    </citation>
    <scope>NUCLEOTIDE SEQUENCE [LARGE SCALE GENOMIC DNA]</scope>
    <source>
        <strain evidence="2 3">M1</strain>
    </source>
</reference>
<dbReference type="EMBL" id="JAZHPZ010000002">
    <property type="protein sequence ID" value="MEF2965183.1"/>
    <property type="molecule type" value="Genomic_DNA"/>
</dbReference>
<evidence type="ECO:0000313" key="2">
    <source>
        <dbReference type="EMBL" id="MEF2965183.1"/>
    </source>
</evidence>
<feature type="region of interest" description="Disordered" evidence="1">
    <location>
        <begin position="61"/>
        <end position="127"/>
    </location>
</feature>
<organism evidence="2 3">
    <name type="scientific">Paenibacillus haidiansis</name>
    <dbReference type="NCBI Taxonomy" id="1574488"/>
    <lineage>
        <taxon>Bacteria</taxon>
        <taxon>Bacillati</taxon>
        <taxon>Bacillota</taxon>
        <taxon>Bacilli</taxon>
        <taxon>Bacillales</taxon>
        <taxon>Paenibacillaceae</taxon>
        <taxon>Paenibacillus</taxon>
    </lineage>
</organism>
<gene>
    <name evidence="2" type="ORF">V3851_05000</name>
</gene>
<proteinExistence type="predicted"/>
<name>A0ABU7VN38_9BACL</name>
<evidence type="ECO:0008006" key="4">
    <source>
        <dbReference type="Google" id="ProtNLM"/>
    </source>
</evidence>
<feature type="compositionally biased region" description="Low complexity" evidence="1">
    <location>
        <begin position="74"/>
        <end position="93"/>
    </location>
</feature>
<evidence type="ECO:0000313" key="3">
    <source>
        <dbReference type="Proteomes" id="UP001306950"/>
    </source>
</evidence>
<comment type="caution">
    <text evidence="2">The sequence shown here is derived from an EMBL/GenBank/DDBJ whole genome shotgun (WGS) entry which is preliminary data.</text>
</comment>
<accession>A0ABU7VN38</accession>
<evidence type="ECO:0000256" key="1">
    <source>
        <dbReference type="SAM" id="MobiDB-lite"/>
    </source>
</evidence>
<protein>
    <recommendedName>
        <fullName evidence="4">YceG-like family protein</fullName>
    </recommendedName>
</protein>
<dbReference type="Proteomes" id="UP001306950">
    <property type="component" value="Unassembled WGS sequence"/>
</dbReference>